<sequence length="81" mass="8900">DAIEEVKIKEEKNHVSVKVQVARTGSAEQLQLQTQIVNALKGAGAATVGIRFGQLREEVLAAHRNNEPQKEKSLLHSEKTT</sequence>
<dbReference type="EMBL" id="JAWJAY010001271">
    <property type="protein sequence ID" value="MDV2888316.1"/>
    <property type="molecule type" value="Genomic_DNA"/>
</dbReference>
<comment type="caution">
    <text evidence="2">The sequence shown here is derived from an EMBL/GenBank/DDBJ whole genome shotgun (WGS) entry which is preliminary data.</text>
</comment>
<evidence type="ECO:0000313" key="3">
    <source>
        <dbReference type="Proteomes" id="UP001285636"/>
    </source>
</evidence>
<name>A0AAJ2U686_ALKPS</name>
<feature type="non-terminal residue" evidence="2">
    <location>
        <position position="1"/>
    </location>
</feature>
<dbReference type="AlphaFoldDB" id="A0AAJ2U686"/>
<reference evidence="2" key="1">
    <citation type="submission" date="2023-10" db="EMBL/GenBank/DDBJ databases">
        <title>Screening of Alkalihalophilus pseudofirmusBZ-TG-HK211 and Its Alleviation of Salt Stress on Rapeseed Growth.</title>
        <authorList>
            <person name="Zhao B."/>
            <person name="Guo T."/>
        </authorList>
    </citation>
    <scope>NUCLEOTIDE SEQUENCE</scope>
    <source>
        <strain evidence="2">BZ-TG-HK211</strain>
    </source>
</reference>
<proteinExistence type="predicted"/>
<protein>
    <submittedName>
        <fullName evidence="2">Chromosome partitioning protein ParA</fullName>
    </submittedName>
</protein>
<organism evidence="2 3">
    <name type="scientific">Alkalihalophilus pseudofirmus</name>
    <name type="common">Bacillus pseudofirmus</name>
    <dbReference type="NCBI Taxonomy" id="79885"/>
    <lineage>
        <taxon>Bacteria</taxon>
        <taxon>Bacillati</taxon>
        <taxon>Bacillota</taxon>
        <taxon>Bacilli</taxon>
        <taxon>Bacillales</taxon>
        <taxon>Bacillaceae</taxon>
        <taxon>Alkalihalophilus</taxon>
    </lineage>
</organism>
<feature type="region of interest" description="Disordered" evidence="1">
    <location>
        <begin position="62"/>
        <end position="81"/>
    </location>
</feature>
<evidence type="ECO:0000313" key="2">
    <source>
        <dbReference type="EMBL" id="MDV2888316.1"/>
    </source>
</evidence>
<dbReference type="Proteomes" id="UP001285636">
    <property type="component" value="Unassembled WGS sequence"/>
</dbReference>
<feature type="non-terminal residue" evidence="2">
    <location>
        <position position="81"/>
    </location>
</feature>
<accession>A0AAJ2U686</accession>
<gene>
    <name evidence="2" type="ORF">RYX45_24450</name>
</gene>
<evidence type="ECO:0000256" key="1">
    <source>
        <dbReference type="SAM" id="MobiDB-lite"/>
    </source>
</evidence>